<name>A0A0A2DGG9_9CORY</name>
<keyword evidence="2" id="KW-1185">Reference proteome</keyword>
<evidence type="ECO:0000313" key="1">
    <source>
        <dbReference type="EMBL" id="KGM18280.1"/>
    </source>
</evidence>
<organism evidence="1 2">
    <name type="scientific">Corynebacterium auriscanis</name>
    <dbReference type="NCBI Taxonomy" id="99807"/>
    <lineage>
        <taxon>Bacteria</taxon>
        <taxon>Bacillati</taxon>
        <taxon>Actinomycetota</taxon>
        <taxon>Actinomycetes</taxon>
        <taxon>Mycobacteriales</taxon>
        <taxon>Corynebacteriaceae</taxon>
        <taxon>Corynebacterium</taxon>
    </lineage>
</organism>
<feature type="non-terminal residue" evidence="1">
    <location>
        <position position="62"/>
    </location>
</feature>
<proteinExistence type="predicted"/>
<dbReference type="AlphaFoldDB" id="A0A0A2DGG9"/>
<reference evidence="1 2" key="1">
    <citation type="submission" date="2014-10" db="EMBL/GenBank/DDBJ databases">
        <title>Whole Genome sequence of Corynebacterium auriscanis strain CIP 106629.</title>
        <authorList>
            <person name="Hassan S.S."/>
            <person name="Jamal S.B."/>
            <person name="Tiwari S."/>
            <person name="Oliveira L.D.C."/>
            <person name="Souza F."/>
            <person name="Mariano D.C."/>
            <person name="Almeida S."/>
            <person name="Dorella F."/>
            <person name="Pereira F."/>
            <person name="Carvalho A."/>
            <person name="Leal C.A."/>
            <person name="Soares S.D.C."/>
            <person name="Figueiredo H.C."/>
            <person name="Silva A."/>
            <person name="Azevedo V.A."/>
        </authorList>
    </citation>
    <scope>NUCLEOTIDE SEQUENCE [LARGE SCALE GENOMIC DNA]</scope>
    <source>
        <strain evidence="1 2">CIP 106629</strain>
    </source>
</reference>
<protein>
    <submittedName>
        <fullName evidence="1">Uncharacterized protein</fullName>
    </submittedName>
</protein>
<gene>
    <name evidence="1" type="ORF">MA47_08475</name>
</gene>
<comment type="caution">
    <text evidence="1">The sequence shown here is derived from an EMBL/GenBank/DDBJ whole genome shotgun (WGS) entry which is preliminary data.</text>
</comment>
<dbReference type="EMBL" id="JRVJ01000018">
    <property type="protein sequence ID" value="KGM18280.1"/>
    <property type="molecule type" value="Genomic_DNA"/>
</dbReference>
<sequence>MTTMSPKKHQNADQVKAVSNRIMASPELSKLIGELAQAADGDINALVRGVLQSSINSGLAAE</sequence>
<dbReference type="Proteomes" id="UP000030145">
    <property type="component" value="Unassembled WGS sequence"/>
</dbReference>
<evidence type="ECO:0000313" key="2">
    <source>
        <dbReference type="Proteomes" id="UP000030145"/>
    </source>
</evidence>
<accession>A0A0A2DGG9</accession>